<dbReference type="OrthoDB" id="137252at2157"/>
<dbReference type="GO" id="GO:0016020">
    <property type="term" value="C:membrane"/>
    <property type="evidence" value="ECO:0007669"/>
    <property type="project" value="UniProtKB-SubCell"/>
</dbReference>
<proteinExistence type="inferred from homology"/>
<dbReference type="PATRIC" id="fig|1550566.3.peg.1388"/>
<dbReference type="PANTHER" id="PTHR21716:SF64">
    <property type="entry name" value="AI-2 TRANSPORT PROTEIN TQSA"/>
    <property type="match status" value="1"/>
</dbReference>
<evidence type="ECO:0000256" key="4">
    <source>
        <dbReference type="ARBA" id="ARBA00022989"/>
    </source>
</evidence>
<feature type="transmembrane region" description="Helical" evidence="6">
    <location>
        <begin position="296"/>
        <end position="321"/>
    </location>
</feature>
<name>A0A0H1R0A3_9EURY</name>
<keyword evidence="4 6" id="KW-1133">Transmembrane helix</keyword>
<accession>A0A0H1R0A3</accession>
<organism evidence="7 8">
    <name type="scientific">Methanoculleus sediminis</name>
    <dbReference type="NCBI Taxonomy" id="1550566"/>
    <lineage>
        <taxon>Archaea</taxon>
        <taxon>Methanobacteriati</taxon>
        <taxon>Methanobacteriota</taxon>
        <taxon>Stenosarchaea group</taxon>
        <taxon>Methanomicrobia</taxon>
        <taxon>Methanomicrobiales</taxon>
        <taxon>Methanomicrobiaceae</taxon>
        <taxon>Methanoculleus</taxon>
    </lineage>
</organism>
<dbReference type="PANTHER" id="PTHR21716">
    <property type="entry name" value="TRANSMEMBRANE PROTEIN"/>
    <property type="match status" value="1"/>
</dbReference>
<comment type="caution">
    <text evidence="7">The sequence shown here is derived from an EMBL/GenBank/DDBJ whole genome shotgun (WGS) entry which is preliminary data.</text>
</comment>
<comment type="similarity">
    <text evidence="2">Belongs to the autoinducer-2 exporter (AI-2E) (TC 2.A.86) family.</text>
</comment>
<keyword evidence="5 6" id="KW-0472">Membrane</keyword>
<feature type="transmembrane region" description="Helical" evidence="6">
    <location>
        <begin position="140"/>
        <end position="159"/>
    </location>
</feature>
<protein>
    <submittedName>
        <fullName evidence="7">Transporter</fullName>
    </submittedName>
</protein>
<keyword evidence="8" id="KW-1185">Reference proteome</keyword>
<sequence>MNIAGNLPPPARIAIVGAAVVIVLAGIRVATPILGPLLVAAFFAMITAPAMKWLTRRRVPPLLAAATVVAGLIGIFAGMIIFLGAAFTGFIRTLPQYQASLEAHAAVLADYGIDIGRFTIWDYIDQGFILQQATELARQIGNIAVDAFLVFVGIGFLLLEAPRLAAVLARHLGSESAPYRHLSQSGKILIDYVVVRTKVNLITGVGTGLFLTLLGVDFAVLWGFIAFVLSYVPYIGLVVAAIPPTLLAFIEFGPAGAVAVIAAVALIDAAAENLVLPRMAGRELNLSPFVVLFSVIFWGFILGAVGIFLAIPLTIAVKLFLESWEETRWIGEMMGNGDREG</sequence>
<dbReference type="EMBL" id="JXOJ01000002">
    <property type="protein sequence ID" value="KLK88620.1"/>
    <property type="molecule type" value="Genomic_DNA"/>
</dbReference>
<feature type="transmembrane region" description="Helical" evidence="6">
    <location>
        <begin position="62"/>
        <end position="91"/>
    </location>
</feature>
<reference evidence="7 8" key="1">
    <citation type="journal article" date="2015" name="Int. J. Syst. Evol. Microbiol.">
        <title>Methanoculleus sediminis sp. nov., a methanogen from sediments near a submarine mud volcano.</title>
        <authorList>
            <person name="Chen S.C."/>
            <person name="Chen M.F."/>
            <person name="Lai M.C."/>
            <person name="Weng C.Y."/>
            <person name="Wu S.Y."/>
            <person name="Lin S."/>
            <person name="Yang T.F."/>
            <person name="Chen P.C."/>
        </authorList>
    </citation>
    <scope>NUCLEOTIDE SEQUENCE [LARGE SCALE GENOMIC DNA]</scope>
    <source>
        <strain evidence="7 8">S3Fa</strain>
    </source>
</reference>
<feature type="transmembrane region" description="Helical" evidence="6">
    <location>
        <begin position="201"/>
        <end position="225"/>
    </location>
</feature>
<evidence type="ECO:0000313" key="7">
    <source>
        <dbReference type="EMBL" id="KLK88620.1"/>
    </source>
</evidence>
<evidence type="ECO:0000256" key="5">
    <source>
        <dbReference type="ARBA" id="ARBA00023136"/>
    </source>
</evidence>
<keyword evidence="3 6" id="KW-0812">Transmembrane</keyword>
<dbReference type="Pfam" id="PF01594">
    <property type="entry name" value="AI-2E_transport"/>
    <property type="match status" value="1"/>
</dbReference>
<evidence type="ECO:0000313" key="8">
    <source>
        <dbReference type="Proteomes" id="UP000035301"/>
    </source>
</evidence>
<evidence type="ECO:0000256" key="3">
    <source>
        <dbReference type="ARBA" id="ARBA00022692"/>
    </source>
</evidence>
<gene>
    <name evidence="7" type="ORF">SZ63_06395</name>
</gene>
<feature type="transmembrane region" description="Helical" evidence="6">
    <location>
        <begin position="231"/>
        <end position="250"/>
    </location>
</feature>
<dbReference type="RefSeq" id="WP_048182820.1">
    <property type="nucleotide sequence ID" value="NZ_JXOJ01000002.1"/>
</dbReference>
<feature type="transmembrane region" description="Helical" evidence="6">
    <location>
        <begin position="257"/>
        <end position="276"/>
    </location>
</feature>
<feature type="transmembrane region" description="Helical" evidence="6">
    <location>
        <begin position="12"/>
        <end position="31"/>
    </location>
</feature>
<evidence type="ECO:0000256" key="6">
    <source>
        <dbReference type="SAM" id="Phobius"/>
    </source>
</evidence>
<dbReference type="Proteomes" id="UP000035301">
    <property type="component" value="Unassembled WGS sequence"/>
</dbReference>
<evidence type="ECO:0000256" key="1">
    <source>
        <dbReference type="ARBA" id="ARBA00004141"/>
    </source>
</evidence>
<dbReference type="AlphaFoldDB" id="A0A0H1R0A3"/>
<evidence type="ECO:0000256" key="2">
    <source>
        <dbReference type="ARBA" id="ARBA00009773"/>
    </source>
</evidence>
<dbReference type="GO" id="GO:0055085">
    <property type="term" value="P:transmembrane transport"/>
    <property type="evidence" value="ECO:0007669"/>
    <property type="project" value="TreeGrafter"/>
</dbReference>
<comment type="subcellular location">
    <subcellularLocation>
        <location evidence="1">Membrane</location>
        <topology evidence="1">Multi-pass membrane protein</topology>
    </subcellularLocation>
</comment>
<dbReference type="InterPro" id="IPR002549">
    <property type="entry name" value="AI-2E-like"/>
</dbReference>
<dbReference type="STRING" id="1550566.SZ63_06395"/>